<accession>A0ABQ9V137</accession>
<dbReference type="SUPFAM" id="SSF48726">
    <property type="entry name" value="Immunoglobulin"/>
    <property type="match status" value="1"/>
</dbReference>
<gene>
    <name evidence="2" type="ORF">P7K49_020110</name>
</gene>
<protein>
    <submittedName>
        <fullName evidence="2">Uncharacterized protein</fullName>
    </submittedName>
</protein>
<dbReference type="InterPro" id="IPR036179">
    <property type="entry name" value="Ig-like_dom_sf"/>
</dbReference>
<name>A0ABQ9V137_SAGOE</name>
<evidence type="ECO:0000256" key="1">
    <source>
        <dbReference type="ARBA" id="ARBA00022737"/>
    </source>
</evidence>
<dbReference type="PANTHER" id="PTHR13817">
    <property type="entry name" value="TITIN"/>
    <property type="match status" value="1"/>
</dbReference>
<evidence type="ECO:0000313" key="2">
    <source>
        <dbReference type="EMBL" id="KAK2102443.1"/>
    </source>
</evidence>
<dbReference type="InterPro" id="IPR050964">
    <property type="entry name" value="Striated_Muscle_Regulatory"/>
</dbReference>
<evidence type="ECO:0000313" key="3">
    <source>
        <dbReference type="Proteomes" id="UP001266305"/>
    </source>
</evidence>
<dbReference type="Gene3D" id="2.60.40.10">
    <property type="entry name" value="Immunoglobulins"/>
    <property type="match status" value="1"/>
</dbReference>
<dbReference type="EMBL" id="JASSZA010000009">
    <property type="protein sequence ID" value="KAK2102443.1"/>
    <property type="molecule type" value="Genomic_DNA"/>
</dbReference>
<dbReference type="InterPro" id="IPR013783">
    <property type="entry name" value="Ig-like_fold"/>
</dbReference>
<keyword evidence="1" id="KW-0677">Repeat</keyword>
<keyword evidence="3" id="KW-1185">Reference proteome</keyword>
<dbReference type="PANTHER" id="PTHR13817:SF27">
    <property type="entry name" value="MYOSIN-BINDING PROTEIN C, SLOW-TYPE"/>
    <property type="match status" value="1"/>
</dbReference>
<dbReference type="Proteomes" id="UP001266305">
    <property type="component" value="Unassembled WGS sequence"/>
</dbReference>
<comment type="caution">
    <text evidence="2">The sequence shown here is derived from an EMBL/GenBank/DDBJ whole genome shotgun (WGS) entry which is preliminary data.</text>
</comment>
<proteinExistence type="predicted"/>
<sequence length="159" mass="18223">MMLYLSRFNRQRKATALVRTTNPEWSIGESPAGEEQDKQNANSQVSVLFVEKPQGGTVKVGENITFTAKVKAEDLLRKPTVKWFKGKWMDLASKAGKHLQLKETFERQTRICFSFVNDSGEGQEDAGELDFSGLLKRLPIYIPHYMHVIDIYHIDIYDL</sequence>
<reference evidence="2 3" key="1">
    <citation type="submission" date="2023-05" db="EMBL/GenBank/DDBJ databases">
        <title>B98-5 Cell Line De Novo Hybrid Assembly: An Optical Mapping Approach.</title>
        <authorList>
            <person name="Kananen K."/>
            <person name="Auerbach J.A."/>
            <person name="Kautto E."/>
            <person name="Blachly J.S."/>
        </authorList>
    </citation>
    <scope>NUCLEOTIDE SEQUENCE [LARGE SCALE GENOMIC DNA]</scope>
    <source>
        <strain evidence="2">B95-8</strain>
        <tissue evidence="2">Cell line</tissue>
    </source>
</reference>
<organism evidence="2 3">
    <name type="scientific">Saguinus oedipus</name>
    <name type="common">Cotton-top tamarin</name>
    <name type="synonym">Oedipomidas oedipus</name>
    <dbReference type="NCBI Taxonomy" id="9490"/>
    <lineage>
        <taxon>Eukaryota</taxon>
        <taxon>Metazoa</taxon>
        <taxon>Chordata</taxon>
        <taxon>Craniata</taxon>
        <taxon>Vertebrata</taxon>
        <taxon>Euteleostomi</taxon>
        <taxon>Mammalia</taxon>
        <taxon>Eutheria</taxon>
        <taxon>Euarchontoglires</taxon>
        <taxon>Primates</taxon>
        <taxon>Haplorrhini</taxon>
        <taxon>Platyrrhini</taxon>
        <taxon>Cebidae</taxon>
        <taxon>Callitrichinae</taxon>
        <taxon>Saguinus</taxon>
    </lineage>
</organism>